<keyword evidence="3" id="KW-1185">Reference proteome</keyword>
<feature type="chain" id="PRO_5045294098" evidence="1">
    <location>
        <begin position="24"/>
        <end position="45"/>
    </location>
</feature>
<evidence type="ECO:0000256" key="1">
    <source>
        <dbReference type="SAM" id="SignalP"/>
    </source>
</evidence>
<dbReference type="Proteomes" id="UP001386437">
    <property type="component" value="Unassembled WGS sequence"/>
</dbReference>
<name>A0ABU8J1L3_9BURK</name>
<proteinExistence type="predicted"/>
<keyword evidence="1" id="KW-0732">Signal</keyword>
<evidence type="ECO:0000313" key="3">
    <source>
        <dbReference type="Proteomes" id="UP001386437"/>
    </source>
</evidence>
<organism evidence="2 3">
    <name type="scientific">Paraburkholderia bengalensis</name>
    <dbReference type="NCBI Taxonomy" id="2747562"/>
    <lineage>
        <taxon>Bacteria</taxon>
        <taxon>Pseudomonadati</taxon>
        <taxon>Pseudomonadota</taxon>
        <taxon>Betaproteobacteria</taxon>
        <taxon>Burkholderiales</taxon>
        <taxon>Burkholderiaceae</taxon>
        <taxon>Paraburkholderia</taxon>
    </lineage>
</organism>
<sequence length="45" mass="5167">MKKVVLALIAVAAGFVSMSSAFANEHHHPECHKVRVHHHWEKRCH</sequence>
<dbReference type="EMBL" id="JACFYJ010000086">
    <property type="protein sequence ID" value="MEI6001833.1"/>
    <property type="molecule type" value="Genomic_DNA"/>
</dbReference>
<dbReference type="RefSeq" id="WP_336601509.1">
    <property type="nucleotide sequence ID" value="NZ_JACFYJ010000086.1"/>
</dbReference>
<feature type="signal peptide" evidence="1">
    <location>
        <begin position="1"/>
        <end position="23"/>
    </location>
</feature>
<accession>A0ABU8J1L3</accession>
<gene>
    <name evidence="2" type="ORF">H3V53_33185</name>
</gene>
<reference evidence="2 3" key="1">
    <citation type="journal article" date="2022" name="Arch. Microbiol.">
        <title>Paraburkholderia bengalensis sp. nov. isolated from roots of Oryza sativa, IR64.</title>
        <authorList>
            <person name="Nag P."/>
            <person name="Mondal N."/>
            <person name="Sarkar J."/>
            <person name="Das S."/>
        </authorList>
    </citation>
    <scope>NUCLEOTIDE SEQUENCE [LARGE SCALE GENOMIC DNA]</scope>
    <source>
        <strain evidence="2 3">IR64_4_BI</strain>
    </source>
</reference>
<comment type="caution">
    <text evidence="2">The sequence shown here is derived from an EMBL/GenBank/DDBJ whole genome shotgun (WGS) entry which is preliminary data.</text>
</comment>
<evidence type="ECO:0000313" key="2">
    <source>
        <dbReference type="EMBL" id="MEI6001833.1"/>
    </source>
</evidence>
<protein>
    <submittedName>
        <fullName evidence="2">Uncharacterized protein</fullName>
    </submittedName>
</protein>